<organism evidence="2 3">
    <name type="scientific">Microbacterium ulmi</name>
    <dbReference type="NCBI Taxonomy" id="179095"/>
    <lineage>
        <taxon>Bacteria</taxon>
        <taxon>Bacillati</taxon>
        <taxon>Actinomycetota</taxon>
        <taxon>Actinomycetes</taxon>
        <taxon>Micrococcales</taxon>
        <taxon>Microbacteriaceae</taxon>
        <taxon>Microbacterium</taxon>
    </lineage>
</organism>
<feature type="region of interest" description="Disordered" evidence="1">
    <location>
        <begin position="1"/>
        <end position="49"/>
    </location>
</feature>
<accession>A0A7Y2M256</accession>
<evidence type="ECO:0000256" key="1">
    <source>
        <dbReference type="SAM" id="MobiDB-lite"/>
    </source>
</evidence>
<dbReference type="EMBL" id="JABEMB010000019">
    <property type="protein sequence ID" value="NNH04624.1"/>
    <property type="molecule type" value="Genomic_DNA"/>
</dbReference>
<comment type="caution">
    <text evidence="2">The sequence shown here is derived from an EMBL/GenBank/DDBJ whole genome shotgun (WGS) entry which is preliminary data.</text>
</comment>
<protein>
    <submittedName>
        <fullName evidence="2">Uncharacterized protein</fullName>
    </submittedName>
</protein>
<reference evidence="2 3" key="1">
    <citation type="submission" date="2020-05" db="EMBL/GenBank/DDBJ databases">
        <title>MicrobeNet Type strains.</title>
        <authorList>
            <person name="Nicholson A.C."/>
        </authorList>
    </citation>
    <scope>NUCLEOTIDE SEQUENCE [LARGE SCALE GENOMIC DNA]</scope>
    <source>
        <strain evidence="2 3">JCM 14282</strain>
    </source>
</reference>
<evidence type="ECO:0000313" key="3">
    <source>
        <dbReference type="Proteomes" id="UP000543598"/>
    </source>
</evidence>
<sequence>MDDRRRTDDADLDADAPLGGDETTEEQLEADNPAEEDTLKTLDPDAPPA</sequence>
<gene>
    <name evidence="2" type="ORF">HLA99_12290</name>
</gene>
<proteinExistence type="predicted"/>
<dbReference type="RefSeq" id="WP_167035840.1">
    <property type="nucleotide sequence ID" value="NZ_BAAANA010000001.1"/>
</dbReference>
<evidence type="ECO:0000313" key="2">
    <source>
        <dbReference type="EMBL" id="NNH04624.1"/>
    </source>
</evidence>
<name>A0A7Y2M256_9MICO</name>
<dbReference type="AlphaFoldDB" id="A0A7Y2M256"/>
<keyword evidence="3" id="KW-1185">Reference proteome</keyword>
<dbReference type="Proteomes" id="UP000543598">
    <property type="component" value="Unassembled WGS sequence"/>
</dbReference>
<feature type="compositionally biased region" description="Acidic residues" evidence="1">
    <location>
        <begin position="22"/>
        <end position="36"/>
    </location>
</feature>